<comment type="caution">
    <text evidence="1">The sequence shown here is derived from an EMBL/GenBank/DDBJ whole genome shotgun (WGS) entry which is preliminary data.</text>
</comment>
<dbReference type="Proteomes" id="UP001229421">
    <property type="component" value="Unassembled WGS sequence"/>
</dbReference>
<sequence length="90" mass="10205">MFIQAIRRVRGIASSLKKSSGNEMLTLRTIREIRHTEKSFSALMQGFAAAPPEKSFVREMSTLSTIKDIKHTEKSFGALINRMQDTSFLQ</sequence>
<keyword evidence="2" id="KW-1185">Reference proteome</keyword>
<dbReference type="EMBL" id="JAUHHV010000008">
    <property type="protein sequence ID" value="KAK1416571.1"/>
    <property type="molecule type" value="Genomic_DNA"/>
</dbReference>
<evidence type="ECO:0000313" key="1">
    <source>
        <dbReference type="EMBL" id="KAK1416571.1"/>
    </source>
</evidence>
<protein>
    <submittedName>
        <fullName evidence="1">Uncharacterized protein</fullName>
    </submittedName>
</protein>
<name>A0AAD8K7V9_TARER</name>
<accession>A0AAD8K7V9</accession>
<gene>
    <name evidence="1" type="ORF">QVD17_32362</name>
</gene>
<proteinExistence type="predicted"/>
<dbReference type="AlphaFoldDB" id="A0AAD8K7V9"/>
<evidence type="ECO:0000313" key="2">
    <source>
        <dbReference type="Proteomes" id="UP001229421"/>
    </source>
</evidence>
<reference evidence="1" key="1">
    <citation type="journal article" date="2023" name="bioRxiv">
        <title>Improved chromosome-level genome assembly for marigold (Tagetes erecta).</title>
        <authorList>
            <person name="Jiang F."/>
            <person name="Yuan L."/>
            <person name="Wang S."/>
            <person name="Wang H."/>
            <person name="Xu D."/>
            <person name="Wang A."/>
            <person name="Fan W."/>
        </authorList>
    </citation>
    <scope>NUCLEOTIDE SEQUENCE</scope>
    <source>
        <strain evidence="1">WSJ</strain>
        <tissue evidence="1">Leaf</tissue>
    </source>
</reference>
<organism evidence="1 2">
    <name type="scientific">Tagetes erecta</name>
    <name type="common">African marigold</name>
    <dbReference type="NCBI Taxonomy" id="13708"/>
    <lineage>
        <taxon>Eukaryota</taxon>
        <taxon>Viridiplantae</taxon>
        <taxon>Streptophyta</taxon>
        <taxon>Embryophyta</taxon>
        <taxon>Tracheophyta</taxon>
        <taxon>Spermatophyta</taxon>
        <taxon>Magnoliopsida</taxon>
        <taxon>eudicotyledons</taxon>
        <taxon>Gunneridae</taxon>
        <taxon>Pentapetalae</taxon>
        <taxon>asterids</taxon>
        <taxon>campanulids</taxon>
        <taxon>Asterales</taxon>
        <taxon>Asteraceae</taxon>
        <taxon>Asteroideae</taxon>
        <taxon>Heliantheae alliance</taxon>
        <taxon>Tageteae</taxon>
        <taxon>Tagetes</taxon>
    </lineage>
</organism>